<dbReference type="InterPro" id="IPR011545">
    <property type="entry name" value="DEAD/DEAH_box_helicase_dom"/>
</dbReference>
<dbReference type="InterPro" id="IPR027417">
    <property type="entry name" value="P-loop_NTPase"/>
</dbReference>
<dbReference type="InterPro" id="IPR014001">
    <property type="entry name" value="Helicase_ATP-bd"/>
</dbReference>
<comment type="catalytic activity">
    <reaction evidence="6">
        <text>Couples ATP hydrolysis with the unwinding of duplex DNA by translocating in the 3'-5' direction.</text>
        <dbReference type="EC" id="5.6.2.4"/>
    </reaction>
</comment>
<dbReference type="KEGG" id="cps:CPS_2945"/>
<evidence type="ECO:0000256" key="5">
    <source>
        <dbReference type="ARBA" id="ARBA00023235"/>
    </source>
</evidence>
<dbReference type="SUPFAM" id="SSF52540">
    <property type="entry name" value="P-loop containing nucleoside triphosphate hydrolases"/>
    <property type="match status" value="1"/>
</dbReference>
<dbReference type="PROSITE" id="PS51194">
    <property type="entry name" value="HELICASE_CTER"/>
    <property type="match status" value="1"/>
</dbReference>
<organism evidence="10 11">
    <name type="scientific">Colwellia psychrerythraea (strain 34H / ATCC BAA-681)</name>
    <name type="common">Vibrio psychroerythus</name>
    <dbReference type="NCBI Taxonomy" id="167879"/>
    <lineage>
        <taxon>Bacteria</taxon>
        <taxon>Pseudomonadati</taxon>
        <taxon>Pseudomonadota</taxon>
        <taxon>Gammaproteobacteria</taxon>
        <taxon>Alteromonadales</taxon>
        <taxon>Colwelliaceae</taxon>
        <taxon>Colwellia</taxon>
    </lineage>
</organism>
<evidence type="ECO:0000256" key="4">
    <source>
        <dbReference type="ARBA" id="ARBA00023125"/>
    </source>
</evidence>
<dbReference type="Gene3D" id="3.40.50.300">
    <property type="entry name" value="P-loop containing nucleotide triphosphate hydrolases"/>
    <property type="match status" value="2"/>
</dbReference>
<evidence type="ECO:0000256" key="1">
    <source>
        <dbReference type="ARBA" id="ARBA00005446"/>
    </source>
</evidence>
<keyword evidence="10" id="KW-0347">Helicase</keyword>
<evidence type="ECO:0000256" key="7">
    <source>
        <dbReference type="ARBA" id="ARBA00034808"/>
    </source>
</evidence>
<evidence type="ECO:0000313" key="11">
    <source>
        <dbReference type="Proteomes" id="UP000000547"/>
    </source>
</evidence>
<keyword evidence="5" id="KW-0413">Isomerase</keyword>
<feature type="domain" description="Helicase C-terminal" evidence="9">
    <location>
        <begin position="371"/>
        <end position="520"/>
    </location>
</feature>
<dbReference type="STRING" id="167879.CPS_2945"/>
<evidence type="ECO:0000256" key="3">
    <source>
        <dbReference type="ARBA" id="ARBA00022840"/>
    </source>
</evidence>
<dbReference type="Pfam" id="PF00271">
    <property type="entry name" value="Helicase_C"/>
    <property type="match status" value="1"/>
</dbReference>
<dbReference type="SMART" id="SM00490">
    <property type="entry name" value="HELICc"/>
    <property type="match status" value="1"/>
</dbReference>
<dbReference type="GO" id="GO:0000724">
    <property type="term" value="P:double-strand break repair via homologous recombination"/>
    <property type="evidence" value="ECO:0007669"/>
    <property type="project" value="TreeGrafter"/>
</dbReference>
<keyword evidence="3" id="KW-0067">ATP-binding</keyword>
<comment type="similarity">
    <text evidence="1">Belongs to the helicase family. RecQ subfamily.</text>
</comment>
<dbReference type="GO" id="GO:0005737">
    <property type="term" value="C:cytoplasm"/>
    <property type="evidence" value="ECO:0007669"/>
    <property type="project" value="TreeGrafter"/>
</dbReference>
<dbReference type="NCBIfam" id="NF041063">
    <property type="entry name" value="DpdF"/>
    <property type="match status" value="1"/>
</dbReference>
<dbReference type="PANTHER" id="PTHR13710">
    <property type="entry name" value="DNA HELICASE RECQ FAMILY MEMBER"/>
    <property type="match status" value="1"/>
</dbReference>
<evidence type="ECO:0000259" key="9">
    <source>
        <dbReference type="PROSITE" id="PS51194"/>
    </source>
</evidence>
<dbReference type="EMBL" id="CP000083">
    <property type="protein sequence ID" value="AAZ25982.1"/>
    <property type="molecule type" value="Genomic_DNA"/>
</dbReference>
<dbReference type="Pfam" id="PF00270">
    <property type="entry name" value="DEAD"/>
    <property type="match status" value="1"/>
</dbReference>
<dbReference type="Proteomes" id="UP000000547">
    <property type="component" value="Chromosome"/>
</dbReference>
<dbReference type="GO" id="GO:0043138">
    <property type="term" value="F:3'-5' DNA helicase activity"/>
    <property type="evidence" value="ECO:0007669"/>
    <property type="project" value="UniProtKB-EC"/>
</dbReference>
<keyword evidence="4" id="KW-0238">DNA-binding</keyword>
<feature type="domain" description="Helicase ATP-binding" evidence="8">
    <location>
        <begin position="158"/>
        <end position="343"/>
    </location>
</feature>
<gene>
    <name evidence="10" type="ordered locus">CPS_2945</name>
</gene>
<dbReference type="FunFam" id="3.40.50.300:FF:004008">
    <property type="entry name" value="Putative DEAD/DEAH box helicase"/>
    <property type="match status" value="1"/>
</dbReference>
<evidence type="ECO:0000256" key="6">
    <source>
        <dbReference type="ARBA" id="ARBA00034617"/>
    </source>
</evidence>
<evidence type="ECO:0000256" key="2">
    <source>
        <dbReference type="ARBA" id="ARBA00022741"/>
    </source>
</evidence>
<proteinExistence type="inferred from homology"/>
<keyword evidence="2" id="KW-0547">Nucleotide-binding</keyword>
<dbReference type="HOGENOM" id="CLU_016196_0_0_6"/>
<dbReference type="GO" id="GO:0009378">
    <property type="term" value="F:four-way junction helicase activity"/>
    <property type="evidence" value="ECO:0007669"/>
    <property type="project" value="TreeGrafter"/>
</dbReference>
<dbReference type="AlphaFoldDB" id="Q47ZX4"/>
<dbReference type="SMART" id="SM00487">
    <property type="entry name" value="DEXDc"/>
    <property type="match status" value="1"/>
</dbReference>
<keyword evidence="10" id="KW-0378">Hydrolase</keyword>
<dbReference type="PANTHER" id="PTHR13710:SF105">
    <property type="entry name" value="ATP-DEPENDENT DNA HELICASE Q1"/>
    <property type="match status" value="1"/>
</dbReference>
<dbReference type="RefSeq" id="WP_011043737.1">
    <property type="nucleotide sequence ID" value="NC_003910.7"/>
</dbReference>
<dbReference type="EC" id="5.6.2.4" evidence="7"/>
<sequence>MNNLIISSLFSGTELRDLHHTVDSVISHYPDNHFAQRLKKVVDGDNTSLLDLLLSIKDYLYSSQKELDNQHNNFPIPRRLSSEEGVLCAKAMLNYQVGSNFLTLSTPVVSQKLMDVYEQKQKRKVKKVEMDLALISRLSDQNYSQYSSAGQRMAVRVALTCPQDSTLFINLPTGCGKTLVAHACMLFSKSKALTIVIVPTVGLAIEQGKRAKELLEKADSDSVQNYAWHGQLSDGEKSEIRDNIDNDKQKVIFTSPESVTGSLLPLLFRLAKQNSIANIIIDEAHLIDTWGSNFRSEFQRFGALVASLRQVSNSPFKTILMSATFTQSNIGSLTTLYCESDNKPIVVNGNFLRPEISSSYKNEGENNHLQSVVGRVIALPKPLILYTTLVQDSIDLSCHLKAIGLNRIALFNGKTDIRSREKIIEQWQKDDLDIIIATSAFGVGMDKSNVKSVIHACIPDNIDRYYQEIGRAGRDGEAATSEVIYYNKQLAKAKKINSERIISTELGFKKWKGMWDRRVEVSSHSVLKGDLYLLDTSYYHEGLSNQSDRNEDWNWLTLLFMQRAGLIRIFYDVPEIEDDSELNDFERNSQRKEYWKGYNSKILVLILNEQCLSNLYWETNIQKHRNKEKKTQDNGFLTLSENITSLEQPICKELVKYYTVNGNSPQRACGGCVACEGFLPTVGDDVSVDNYSSSHLLPNTLNDYISFDNVCSVYYDKSQDLTSELKWSVFIKLMLDRKYIFAVKGDIEFLKRLAGKQKGLKSFKPFWISQSYLDNSNIWPSLHINSSIGSEVLIPSFEDQATFFLAEYNQKTKSNKYRLWWQDNNKSIPLTNFIKIVEKNTCL</sequence>
<reference evidence="10" key="1">
    <citation type="journal article" date="2005" name="Proc. Natl. Acad. Sci. U.S.A.">
        <title>The psychrophilic lifestyle as revealed by the genome sequence of Colwellia psychrerythraea 34H through genomic and proteomic analyses.</title>
        <authorList>
            <person name="Methe B.A."/>
            <person name="Nelson K.E."/>
            <person name="Deming J.W."/>
            <person name="Momen B."/>
            <person name="Melamud E."/>
            <person name="Zhang X."/>
            <person name="Moult J."/>
            <person name="Madupu R."/>
            <person name="Nelson W.C."/>
            <person name="Dodson R.J."/>
            <person name="Brinkac L.M."/>
            <person name="Daugherty S.C."/>
            <person name="Durkin A.S."/>
            <person name="DeBoy R.T."/>
            <person name="Kolonay J.F."/>
            <person name="Sullivan S.A."/>
            <person name="Zhou L."/>
            <person name="Davidsen T.M."/>
            <person name="Wu M."/>
            <person name="Huston A.L."/>
            <person name="Lewis M."/>
            <person name="Weaver B."/>
            <person name="Weidman J.F."/>
            <person name="Khouri H."/>
            <person name="Utterback T.R."/>
            <person name="Feldblyum T.V."/>
            <person name="Fraser C.M."/>
        </authorList>
    </citation>
    <scope>NUCLEOTIDE SEQUENCE [LARGE SCALE GENOMIC DNA]</scope>
    <source>
        <strain evidence="10">34H</strain>
    </source>
</reference>
<name>Q47ZX4_COLP3</name>
<dbReference type="PROSITE" id="PS51192">
    <property type="entry name" value="HELICASE_ATP_BIND_1"/>
    <property type="match status" value="1"/>
</dbReference>
<evidence type="ECO:0000259" key="8">
    <source>
        <dbReference type="PROSITE" id="PS51192"/>
    </source>
</evidence>
<dbReference type="InterPro" id="IPR001650">
    <property type="entry name" value="Helicase_C-like"/>
</dbReference>
<evidence type="ECO:0000313" key="10">
    <source>
        <dbReference type="EMBL" id="AAZ25982.1"/>
    </source>
</evidence>
<dbReference type="GO" id="GO:0005694">
    <property type="term" value="C:chromosome"/>
    <property type="evidence" value="ECO:0007669"/>
    <property type="project" value="TreeGrafter"/>
</dbReference>
<dbReference type="GO" id="GO:0003677">
    <property type="term" value="F:DNA binding"/>
    <property type="evidence" value="ECO:0007669"/>
    <property type="project" value="UniProtKB-KW"/>
</dbReference>
<dbReference type="FunFam" id="3.40.50.300:FF:005506">
    <property type="entry name" value="Putative DEAD/DEAH box helicase"/>
    <property type="match status" value="1"/>
</dbReference>
<dbReference type="GO" id="GO:0005524">
    <property type="term" value="F:ATP binding"/>
    <property type="evidence" value="ECO:0007669"/>
    <property type="project" value="UniProtKB-KW"/>
</dbReference>
<accession>Q47ZX4</accession>
<protein>
    <recommendedName>
        <fullName evidence="7">DNA 3'-5' helicase</fullName>
        <ecNumber evidence="7">5.6.2.4</ecNumber>
    </recommendedName>
</protein>